<sequence length="114" mass="12917">MVTEFLNSVKTCPGAIIGVNIEELKPPRDWKWSNVSFPLPETPIEVHKMLCDRQDLIMKSIKVRSFKNSPKCRHQGCNEVANMVCAKCRKLVLCKNHCHDGEKCPICGNPIKVI</sequence>
<dbReference type="KEGG" id="tva:4745954"/>
<protein>
    <submittedName>
        <fullName evidence="1">Uncharacterized protein</fullName>
    </submittedName>
</protein>
<reference evidence="1" key="1">
    <citation type="submission" date="2006-10" db="EMBL/GenBank/DDBJ databases">
        <authorList>
            <person name="Amadeo P."/>
            <person name="Zhao Q."/>
            <person name="Wortman J."/>
            <person name="Fraser-Liggett C."/>
            <person name="Carlton J."/>
        </authorList>
    </citation>
    <scope>NUCLEOTIDE SEQUENCE</scope>
    <source>
        <strain evidence="1">G3</strain>
    </source>
</reference>
<evidence type="ECO:0000313" key="1">
    <source>
        <dbReference type="EMBL" id="EAX88298.1"/>
    </source>
</evidence>
<gene>
    <name evidence="1" type="ORF">TVAG_173370</name>
</gene>
<dbReference type="Proteomes" id="UP000001542">
    <property type="component" value="Unassembled WGS sequence"/>
</dbReference>
<dbReference type="SMR" id="A2G3H0"/>
<proteinExistence type="predicted"/>
<dbReference type="VEuPathDB" id="TrichDB:TVAGG3_0735460"/>
<evidence type="ECO:0000313" key="2">
    <source>
        <dbReference type="Proteomes" id="UP000001542"/>
    </source>
</evidence>
<name>A2G3H0_TRIV3</name>
<keyword evidence="2" id="KW-1185">Reference proteome</keyword>
<dbReference type="InParanoid" id="A2G3H0"/>
<dbReference type="VEuPathDB" id="TrichDB:TVAG_173370"/>
<dbReference type="RefSeq" id="XP_001301228.1">
    <property type="nucleotide sequence ID" value="XM_001301227.1"/>
</dbReference>
<reference evidence="1" key="2">
    <citation type="journal article" date="2007" name="Science">
        <title>Draft genome sequence of the sexually transmitted pathogen Trichomonas vaginalis.</title>
        <authorList>
            <person name="Carlton J.M."/>
            <person name="Hirt R.P."/>
            <person name="Silva J.C."/>
            <person name="Delcher A.L."/>
            <person name="Schatz M."/>
            <person name="Zhao Q."/>
            <person name="Wortman J.R."/>
            <person name="Bidwell S.L."/>
            <person name="Alsmark U.C.M."/>
            <person name="Besteiro S."/>
            <person name="Sicheritz-Ponten T."/>
            <person name="Noel C.J."/>
            <person name="Dacks J.B."/>
            <person name="Foster P.G."/>
            <person name="Simillion C."/>
            <person name="Van de Peer Y."/>
            <person name="Miranda-Saavedra D."/>
            <person name="Barton G.J."/>
            <person name="Westrop G.D."/>
            <person name="Mueller S."/>
            <person name="Dessi D."/>
            <person name="Fiori P.L."/>
            <person name="Ren Q."/>
            <person name="Paulsen I."/>
            <person name="Zhang H."/>
            <person name="Bastida-Corcuera F.D."/>
            <person name="Simoes-Barbosa A."/>
            <person name="Brown M.T."/>
            <person name="Hayes R.D."/>
            <person name="Mukherjee M."/>
            <person name="Okumura C.Y."/>
            <person name="Schneider R."/>
            <person name="Smith A.J."/>
            <person name="Vanacova S."/>
            <person name="Villalvazo M."/>
            <person name="Haas B.J."/>
            <person name="Pertea M."/>
            <person name="Feldblyum T.V."/>
            <person name="Utterback T.R."/>
            <person name="Shu C.L."/>
            <person name="Osoegawa K."/>
            <person name="de Jong P.J."/>
            <person name="Hrdy I."/>
            <person name="Horvathova L."/>
            <person name="Zubacova Z."/>
            <person name="Dolezal P."/>
            <person name="Malik S.B."/>
            <person name="Logsdon J.M. Jr."/>
            <person name="Henze K."/>
            <person name="Gupta A."/>
            <person name="Wang C.C."/>
            <person name="Dunne R.L."/>
            <person name="Upcroft J.A."/>
            <person name="Upcroft P."/>
            <person name="White O."/>
            <person name="Salzberg S.L."/>
            <person name="Tang P."/>
            <person name="Chiu C.-H."/>
            <person name="Lee Y.-S."/>
            <person name="Embley T.M."/>
            <person name="Coombs G.H."/>
            <person name="Mottram J.C."/>
            <person name="Tachezy J."/>
            <person name="Fraser-Liggett C.M."/>
            <person name="Johnson P.J."/>
        </authorList>
    </citation>
    <scope>NUCLEOTIDE SEQUENCE [LARGE SCALE GENOMIC DNA]</scope>
    <source>
        <strain evidence="1">G3</strain>
    </source>
</reference>
<accession>A2G3H0</accession>
<dbReference type="AlphaFoldDB" id="A2G3H0"/>
<dbReference type="EMBL" id="DS114327">
    <property type="protein sequence ID" value="EAX88298.1"/>
    <property type="molecule type" value="Genomic_DNA"/>
</dbReference>
<organism evidence="1 2">
    <name type="scientific">Trichomonas vaginalis (strain ATCC PRA-98 / G3)</name>
    <dbReference type="NCBI Taxonomy" id="412133"/>
    <lineage>
        <taxon>Eukaryota</taxon>
        <taxon>Metamonada</taxon>
        <taxon>Parabasalia</taxon>
        <taxon>Trichomonadida</taxon>
        <taxon>Trichomonadidae</taxon>
        <taxon>Trichomonas</taxon>
    </lineage>
</organism>